<keyword evidence="2" id="KW-0732">Signal</keyword>
<evidence type="ECO:0000313" key="4">
    <source>
        <dbReference type="Proteomes" id="UP000572635"/>
    </source>
</evidence>
<feature type="chain" id="PRO_5038621358" description="DUF2330 domain-containing protein" evidence="2">
    <location>
        <begin position="21"/>
        <end position="375"/>
    </location>
</feature>
<dbReference type="Pfam" id="PF10092">
    <property type="entry name" value="DUF2330"/>
    <property type="match status" value="1"/>
</dbReference>
<organism evidence="3 4">
    <name type="scientific">Nocardiopsis composta</name>
    <dbReference type="NCBI Taxonomy" id="157465"/>
    <lineage>
        <taxon>Bacteria</taxon>
        <taxon>Bacillati</taxon>
        <taxon>Actinomycetota</taxon>
        <taxon>Actinomycetes</taxon>
        <taxon>Streptosporangiales</taxon>
        <taxon>Nocardiopsidaceae</taxon>
        <taxon>Nocardiopsis</taxon>
    </lineage>
</organism>
<reference evidence="3 4" key="1">
    <citation type="submission" date="2020-08" db="EMBL/GenBank/DDBJ databases">
        <title>Sequencing the genomes of 1000 actinobacteria strains.</title>
        <authorList>
            <person name="Klenk H.-P."/>
        </authorList>
    </citation>
    <scope>NUCLEOTIDE SEQUENCE [LARGE SCALE GENOMIC DNA]</scope>
    <source>
        <strain evidence="3 4">DSM 44551</strain>
    </source>
</reference>
<keyword evidence="1" id="KW-0812">Transmembrane</keyword>
<evidence type="ECO:0000313" key="3">
    <source>
        <dbReference type="EMBL" id="MBB5430792.1"/>
    </source>
</evidence>
<evidence type="ECO:0008006" key="5">
    <source>
        <dbReference type="Google" id="ProtNLM"/>
    </source>
</evidence>
<proteinExistence type="predicted"/>
<keyword evidence="1" id="KW-0472">Membrane</keyword>
<sequence>MGHGRWAARAGAVAAAAALAGGLGLPAATGSWACACGALLSEADVADEAAVVRVGDGEQSVLMRLGLSGTAPEAALVLPTPAPAEVSLGDDDVFRDLDRIAAPEEVRADDWWPDDLFAPWGADGVGGAPGGVDVLERSRLGPLDVAVLGAADEGALTGWLDEEGFELAPEVERRLAPYVEEGWYYVAVRLDPDEGEELQGGLQPLRVDFETGEPVYPMRLTGAAERPQSVRLYLLGEHRMERTDGAAADVPARVDFAGPVDPADLASQGAADLVGDGAYLTVLQHDIEDPSLVADDFRFAPAASDAPHREVVTVPRPVYIMGIAGGPLLVLAALLAAGAASAAALLLRRRRRRAADRVNRAGSVPRRARNRMRGR</sequence>
<feature type="signal peptide" evidence="2">
    <location>
        <begin position="1"/>
        <end position="20"/>
    </location>
</feature>
<protein>
    <recommendedName>
        <fullName evidence="5">DUF2330 domain-containing protein</fullName>
    </recommendedName>
</protein>
<gene>
    <name evidence="3" type="ORF">HDA36_000876</name>
</gene>
<feature type="transmembrane region" description="Helical" evidence="1">
    <location>
        <begin position="318"/>
        <end position="347"/>
    </location>
</feature>
<name>A0A7W8QHY2_9ACTN</name>
<keyword evidence="4" id="KW-1185">Reference proteome</keyword>
<dbReference type="AlphaFoldDB" id="A0A7W8QHY2"/>
<comment type="caution">
    <text evidence="3">The sequence shown here is derived from an EMBL/GenBank/DDBJ whole genome shotgun (WGS) entry which is preliminary data.</text>
</comment>
<dbReference type="Proteomes" id="UP000572635">
    <property type="component" value="Unassembled WGS sequence"/>
</dbReference>
<dbReference type="RefSeq" id="WP_184388917.1">
    <property type="nucleotide sequence ID" value="NZ_JACHDB010000001.1"/>
</dbReference>
<evidence type="ECO:0000256" key="2">
    <source>
        <dbReference type="SAM" id="SignalP"/>
    </source>
</evidence>
<accession>A0A7W8QHY2</accession>
<keyword evidence="1" id="KW-1133">Transmembrane helix</keyword>
<evidence type="ECO:0000256" key="1">
    <source>
        <dbReference type="SAM" id="Phobius"/>
    </source>
</evidence>
<dbReference type="EMBL" id="JACHDB010000001">
    <property type="protein sequence ID" value="MBB5430792.1"/>
    <property type="molecule type" value="Genomic_DNA"/>
</dbReference>
<dbReference type="InterPro" id="IPR019283">
    <property type="entry name" value="DUF2330"/>
</dbReference>